<dbReference type="EMBL" id="CM031813">
    <property type="protein sequence ID" value="KAG6656086.1"/>
    <property type="molecule type" value="Genomic_DNA"/>
</dbReference>
<evidence type="ECO:0000313" key="2">
    <source>
        <dbReference type="EMBL" id="KAG6656086.1"/>
    </source>
</evidence>
<comment type="caution">
    <text evidence="2">The sequence shown here is derived from an EMBL/GenBank/DDBJ whole genome shotgun (WGS) entry which is preliminary data.</text>
</comment>
<dbReference type="AlphaFoldDB" id="A0A8T1QNC8"/>
<reference evidence="2" key="1">
    <citation type="submission" date="2020-12" db="EMBL/GenBank/DDBJ databases">
        <title>WGS assembly of Carya illinoinensis cv. Pawnee.</title>
        <authorList>
            <person name="Platts A."/>
            <person name="Shu S."/>
            <person name="Wright S."/>
            <person name="Barry K."/>
            <person name="Edger P."/>
            <person name="Pires J.C."/>
            <person name="Schmutz J."/>
        </authorList>
    </citation>
    <scope>NUCLEOTIDE SEQUENCE</scope>
    <source>
        <tissue evidence="2">Leaf</tissue>
    </source>
</reference>
<organism evidence="2 3">
    <name type="scientific">Carya illinoinensis</name>
    <name type="common">Pecan</name>
    <dbReference type="NCBI Taxonomy" id="32201"/>
    <lineage>
        <taxon>Eukaryota</taxon>
        <taxon>Viridiplantae</taxon>
        <taxon>Streptophyta</taxon>
        <taxon>Embryophyta</taxon>
        <taxon>Tracheophyta</taxon>
        <taxon>Spermatophyta</taxon>
        <taxon>Magnoliopsida</taxon>
        <taxon>eudicotyledons</taxon>
        <taxon>Gunneridae</taxon>
        <taxon>Pentapetalae</taxon>
        <taxon>rosids</taxon>
        <taxon>fabids</taxon>
        <taxon>Fagales</taxon>
        <taxon>Juglandaceae</taxon>
        <taxon>Carya</taxon>
    </lineage>
</organism>
<accession>A0A8T1QNC8</accession>
<sequence>MAMQAGSLIQDQNFNARYNVASIGGKSNVLKAQRKAGLGGRKSLGDLSNSGKPAPLNQATKKLSSKNLAFIDEDSGVSKQRNDTNKKKGISKVFETVQAGNRKALSDISNFGKVLNEAPKKNLKMKLSAVAEEQLHQPNAIAKEQFLHNHHKCTKAQRKAMDVDEFLKTIGLDNAHPNYFAFPRALPMSSKTKIESPLKKYHLDLEEMAEQVIEDGGSSWKHELLPYNPDSPPSCKTPKLLTSHPSGMTCTCTVRCIVLLGTIRCLVSIRLPLRIFSS</sequence>
<dbReference type="GO" id="GO:0007346">
    <property type="term" value="P:regulation of mitotic cell cycle"/>
    <property type="evidence" value="ECO:0007669"/>
    <property type="project" value="InterPro"/>
</dbReference>
<evidence type="ECO:0000313" key="3">
    <source>
        <dbReference type="Proteomes" id="UP000811609"/>
    </source>
</evidence>
<dbReference type="InterPro" id="IPR039326">
    <property type="entry name" value="Patronus"/>
</dbReference>
<proteinExistence type="predicted"/>
<name>A0A8T1QNC8_CARIL</name>
<feature type="region of interest" description="Disordered" evidence="1">
    <location>
        <begin position="40"/>
        <end position="61"/>
    </location>
</feature>
<keyword evidence="3" id="KW-1185">Reference proteome</keyword>
<protein>
    <submittedName>
        <fullName evidence="2">Uncharacterized protein</fullName>
    </submittedName>
</protein>
<evidence type="ECO:0000256" key="1">
    <source>
        <dbReference type="SAM" id="MobiDB-lite"/>
    </source>
</evidence>
<dbReference type="Proteomes" id="UP000811609">
    <property type="component" value="Chromosome 5"/>
</dbReference>
<dbReference type="PANTHER" id="PTHR35125:SF2">
    <property type="entry name" value="PROTEIN PATRONUS 2-LIKE"/>
    <property type="match status" value="1"/>
</dbReference>
<dbReference type="PANTHER" id="PTHR35125">
    <property type="entry name" value="NEURON NAVIGATOR 1-LIKE-RELATED"/>
    <property type="match status" value="1"/>
</dbReference>
<gene>
    <name evidence="2" type="ORF">CIPAW_05G263300</name>
</gene>
<feature type="compositionally biased region" description="Polar residues" evidence="1">
    <location>
        <begin position="46"/>
        <end position="61"/>
    </location>
</feature>